<dbReference type="EMBL" id="JAOYEY010000033">
    <property type="protein sequence ID" value="MCV9885731.1"/>
    <property type="molecule type" value="Genomic_DNA"/>
</dbReference>
<protein>
    <submittedName>
        <fullName evidence="3">NERD domain-containing protein</fullName>
    </submittedName>
</protein>
<reference evidence="3 4" key="1">
    <citation type="submission" date="2022-10" db="EMBL/GenBank/DDBJ databases">
        <title>Draft genome assembly of moderately radiation resistant bacterium Metabacillus halosaccharovorans.</title>
        <authorList>
            <person name="Pal S."/>
            <person name="Gopinathan A."/>
        </authorList>
    </citation>
    <scope>NUCLEOTIDE SEQUENCE [LARGE SCALE GENOMIC DNA]</scope>
    <source>
        <strain evidence="3 4">VITHBRA001</strain>
    </source>
</reference>
<proteinExistence type="predicted"/>
<dbReference type="Pfam" id="PF08378">
    <property type="entry name" value="NERD"/>
    <property type="match status" value="1"/>
</dbReference>
<evidence type="ECO:0000256" key="1">
    <source>
        <dbReference type="SAM" id="MobiDB-lite"/>
    </source>
</evidence>
<accession>A0ABT3DFF0</accession>
<dbReference type="PROSITE" id="PS50965">
    <property type="entry name" value="NERD"/>
    <property type="match status" value="1"/>
</dbReference>
<comment type="caution">
    <text evidence="3">The sequence shown here is derived from an EMBL/GenBank/DDBJ whole genome shotgun (WGS) entry which is preliminary data.</text>
</comment>
<gene>
    <name evidence="3" type="ORF">OIH86_08695</name>
</gene>
<dbReference type="InterPro" id="IPR011528">
    <property type="entry name" value="NERD"/>
</dbReference>
<sequence>MIVKKRKVPLINLKLEALLRRIPTTHPKYPLIKENLAKRSAGYQGELSLNYPLSFLDEKKYFIFHDLRLNISDHYFQIDTLVISQKFILIIEVKNITGTLFFDQEFHQLIRTHNGEEAVFPDPITQIKRQMLQLKQWLTNKQIPAIPIVPLVVVSHPNAIIQTSPKHQSNCCKPLLSKRSNQSNRKKLSKRRVINKRYKENK</sequence>
<evidence type="ECO:0000313" key="4">
    <source>
        <dbReference type="Proteomes" id="UP001526147"/>
    </source>
</evidence>
<feature type="region of interest" description="Disordered" evidence="1">
    <location>
        <begin position="175"/>
        <end position="202"/>
    </location>
</feature>
<evidence type="ECO:0000313" key="3">
    <source>
        <dbReference type="EMBL" id="MCV9885731.1"/>
    </source>
</evidence>
<dbReference type="Proteomes" id="UP001526147">
    <property type="component" value="Unassembled WGS sequence"/>
</dbReference>
<feature type="compositionally biased region" description="Basic residues" evidence="1">
    <location>
        <begin position="184"/>
        <end position="196"/>
    </location>
</feature>
<organism evidence="3 4">
    <name type="scientific">Metabacillus halosaccharovorans</name>
    <dbReference type="NCBI Taxonomy" id="930124"/>
    <lineage>
        <taxon>Bacteria</taxon>
        <taxon>Bacillati</taxon>
        <taxon>Bacillota</taxon>
        <taxon>Bacilli</taxon>
        <taxon>Bacillales</taxon>
        <taxon>Bacillaceae</taxon>
        <taxon>Metabacillus</taxon>
    </lineage>
</organism>
<dbReference type="RefSeq" id="WP_264142470.1">
    <property type="nucleotide sequence ID" value="NZ_JAOYEY010000033.1"/>
</dbReference>
<feature type="domain" description="NERD" evidence="2">
    <location>
        <begin position="41"/>
        <end position="157"/>
    </location>
</feature>
<evidence type="ECO:0000259" key="2">
    <source>
        <dbReference type="PROSITE" id="PS50965"/>
    </source>
</evidence>
<name>A0ABT3DFF0_9BACI</name>
<keyword evidence="4" id="KW-1185">Reference proteome</keyword>